<feature type="compositionally biased region" description="Gly residues" evidence="1">
    <location>
        <begin position="57"/>
        <end position="67"/>
    </location>
</feature>
<evidence type="ECO:0008006" key="4">
    <source>
        <dbReference type="Google" id="ProtNLM"/>
    </source>
</evidence>
<dbReference type="Gene3D" id="3.40.50.150">
    <property type="entry name" value="Vaccinia Virus protein VP39"/>
    <property type="match status" value="1"/>
</dbReference>
<dbReference type="EMBL" id="BMMP01000003">
    <property type="protein sequence ID" value="GGO44741.1"/>
    <property type="molecule type" value="Genomic_DNA"/>
</dbReference>
<feature type="compositionally biased region" description="Basic and acidic residues" evidence="1">
    <location>
        <begin position="1"/>
        <end position="12"/>
    </location>
</feature>
<evidence type="ECO:0000313" key="2">
    <source>
        <dbReference type="EMBL" id="GGO44741.1"/>
    </source>
</evidence>
<proteinExistence type="predicted"/>
<dbReference type="Proteomes" id="UP000631535">
    <property type="component" value="Unassembled WGS sequence"/>
</dbReference>
<dbReference type="InterPro" id="IPR006764">
    <property type="entry name" value="SAM_dep_MeTrfase_SAV2177_type"/>
</dbReference>
<name>A0ABQ2LYS1_9ACTN</name>
<organism evidence="2 3">
    <name type="scientific">Streptomyces daqingensis</name>
    <dbReference type="NCBI Taxonomy" id="1472640"/>
    <lineage>
        <taxon>Bacteria</taxon>
        <taxon>Bacillati</taxon>
        <taxon>Actinomycetota</taxon>
        <taxon>Actinomycetes</taxon>
        <taxon>Kitasatosporales</taxon>
        <taxon>Streptomycetaceae</taxon>
        <taxon>Streptomyces</taxon>
    </lineage>
</organism>
<accession>A0ABQ2LYS1</accession>
<feature type="compositionally biased region" description="Low complexity" evidence="1">
    <location>
        <begin position="86"/>
        <end position="96"/>
    </location>
</feature>
<reference evidence="3" key="1">
    <citation type="journal article" date="2019" name="Int. J. Syst. Evol. Microbiol.">
        <title>The Global Catalogue of Microorganisms (GCM) 10K type strain sequencing project: providing services to taxonomists for standard genome sequencing and annotation.</title>
        <authorList>
            <consortium name="The Broad Institute Genomics Platform"/>
            <consortium name="The Broad Institute Genome Sequencing Center for Infectious Disease"/>
            <person name="Wu L."/>
            <person name="Ma J."/>
        </authorList>
    </citation>
    <scope>NUCLEOTIDE SEQUENCE [LARGE SCALE GENOMIC DNA]</scope>
    <source>
        <strain evidence="3">CGMCC 4.7178</strain>
    </source>
</reference>
<comment type="caution">
    <text evidence="2">The sequence shown here is derived from an EMBL/GenBank/DDBJ whole genome shotgun (WGS) entry which is preliminary data.</text>
</comment>
<protein>
    <recommendedName>
        <fullName evidence="4">S-adenosyl methyltransferase</fullName>
    </recommendedName>
</protein>
<evidence type="ECO:0000256" key="1">
    <source>
        <dbReference type="SAM" id="MobiDB-lite"/>
    </source>
</evidence>
<gene>
    <name evidence="2" type="ORF">GCM10012287_10990</name>
</gene>
<dbReference type="InterPro" id="IPR029063">
    <property type="entry name" value="SAM-dependent_MTases_sf"/>
</dbReference>
<dbReference type="SUPFAM" id="SSF53335">
    <property type="entry name" value="S-adenosyl-L-methionine-dependent methyltransferases"/>
    <property type="match status" value="1"/>
</dbReference>
<feature type="region of interest" description="Disordered" evidence="1">
    <location>
        <begin position="1"/>
        <end position="115"/>
    </location>
</feature>
<keyword evidence="3" id="KW-1185">Reference proteome</keyword>
<sequence length="375" mass="40712">MRSDRPGPERFRCASPKSRRVGPPTPLLPTRSPFPHAPFACPVPPREPQPALREGESGTGGPGGGPVGEERGESPHRRCARRRVGTWDAGTAAGADHSGDGEMITMPDEQHDPDPDLLAKIDSTVPHSARIWNYWLGGKDNYPVDHEAGDEFAKIFPGIVDAARGSRYFLARAVRHLTTREGIRQFLDVGTGLPTVDNTHEIAQRLAPESRIVYVDNDPLVLVHAHALLTSTPDGVTDYIDADLRDPEVILERAAATLDFSEPVGLMMLGIMGHVPDDDLARSLVSRLLDALPPGSFLTLSDGTDISAARQQAHEKYNSSGAVPYHLRSPESLGHLFDGLELLEPGLVPVTHWRPDHTPFPVMPVTTYGGVGRKP</sequence>
<dbReference type="Pfam" id="PF04672">
    <property type="entry name" value="Methyltransf_19"/>
    <property type="match status" value="1"/>
</dbReference>
<evidence type="ECO:0000313" key="3">
    <source>
        <dbReference type="Proteomes" id="UP000631535"/>
    </source>
</evidence>